<dbReference type="Gene3D" id="3.40.50.2300">
    <property type="match status" value="2"/>
</dbReference>
<evidence type="ECO:0000256" key="5">
    <source>
        <dbReference type="SAM" id="SignalP"/>
    </source>
</evidence>
<keyword evidence="2" id="KW-0813">Transport</keyword>
<evidence type="ECO:0000256" key="4">
    <source>
        <dbReference type="ARBA" id="ARBA00022970"/>
    </source>
</evidence>
<feature type="domain" description="Leucine-binding protein" evidence="6">
    <location>
        <begin position="26"/>
        <end position="365"/>
    </location>
</feature>
<gene>
    <name evidence="7" type="ORF">SAMN05660652_02020</name>
</gene>
<evidence type="ECO:0000256" key="3">
    <source>
        <dbReference type="ARBA" id="ARBA00022729"/>
    </source>
</evidence>
<evidence type="ECO:0000256" key="2">
    <source>
        <dbReference type="ARBA" id="ARBA00022448"/>
    </source>
</evidence>
<organism evidence="7 8">
    <name type="scientific">Propionivibrio dicarboxylicus</name>
    <dbReference type="NCBI Taxonomy" id="83767"/>
    <lineage>
        <taxon>Bacteria</taxon>
        <taxon>Pseudomonadati</taxon>
        <taxon>Pseudomonadota</taxon>
        <taxon>Betaproteobacteria</taxon>
        <taxon>Rhodocyclales</taxon>
        <taxon>Rhodocyclaceae</taxon>
        <taxon>Propionivibrio</taxon>
    </lineage>
</organism>
<dbReference type="RefSeq" id="WP_091937348.1">
    <property type="nucleotide sequence ID" value="NZ_FNCY01000007.1"/>
</dbReference>
<dbReference type="SUPFAM" id="SSF53822">
    <property type="entry name" value="Periplasmic binding protein-like I"/>
    <property type="match status" value="1"/>
</dbReference>
<dbReference type="InterPro" id="IPR000709">
    <property type="entry name" value="Leu_Ile_Val-bd"/>
</dbReference>
<evidence type="ECO:0000256" key="1">
    <source>
        <dbReference type="ARBA" id="ARBA00010062"/>
    </source>
</evidence>
<comment type="similarity">
    <text evidence="1">Belongs to the leucine-binding protein family.</text>
</comment>
<keyword evidence="8" id="KW-1185">Reference proteome</keyword>
<dbReference type="GO" id="GO:0006865">
    <property type="term" value="P:amino acid transport"/>
    <property type="evidence" value="ECO:0007669"/>
    <property type="project" value="UniProtKB-KW"/>
</dbReference>
<sequence>MHSLNRLSLAMLLASALAAPAFAADTLKIGIAGAHTGDLAAYGLPTRDAAEMVAADINAKGGINGKKVELLMGDDQCKPEIATNVATKLVSEGVNIVIGHICSGATKAALGIYKSAKVTVISPSATNPPLTKSGEYPNFYRTIAADDDQGVAAAQFIVDKLNARKIAVIHDKGDYGKGFADFSKAAIEKDGKAKVVMYEGIQTGAMDYSAVIQKLRKEGADAIIFGGYHPEASKLISQMLKKKISIPFLGPDGIKGDGFLKIAGKDAEGIYATGPKDVSKYPVNAKARNDYKAKYGKEPGTFFDQAYAATQAALNAAKVAGSTDPEALAKALKSSPIDTPIGTIKFDKKGDAEGAGFSVYQVKNGAFAEVK</sequence>
<evidence type="ECO:0000313" key="7">
    <source>
        <dbReference type="EMBL" id="SDH64548.1"/>
    </source>
</evidence>
<dbReference type="PANTHER" id="PTHR47151:SF2">
    <property type="entry name" value="AMINO ACID BINDING PROTEIN"/>
    <property type="match status" value="1"/>
</dbReference>
<feature type="signal peptide" evidence="5">
    <location>
        <begin position="1"/>
        <end position="23"/>
    </location>
</feature>
<dbReference type="InterPro" id="IPR028082">
    <property type="entry name" value="Peripla_BP_I"/>
</dbReference>
<evidence type="ECO:0000259" key="6">
    <source>
        <dbReference type="Pfam" id="PF13458"/>
    </source>
</evidence>
<dbReference type="EMBL" id="FNCY01000007">
    <property type="protein sequence ID" value="SDH64548.1"/>
    <property type="molecule type" value="Genomic_DNA"/>
</dbReference>
<feature type="chain" id="PRO_5011569085" evidence="5">
    <location>
        <begin position="24"/>
        <end position="371"/>
    </location>
</feature>
<dbReference type="InterPro" id="IPR028081">
    <property type="entry name" value="Leu-bd"/>
</dbReference>
<dbReference type="CDD" id="cd06342">
    <property type="entry name" value="PBP1_ABC_LIVBP-like"/>
    <property type="match status" value="1"/>
</dbReference>
<keyword evidence="3 5" id="KW-0732">Signal</keyword>
<name>A0A1G8E3Q6_9RHOO</name>
<protein>
    <submittedName>
        <fullName evidence="7">Branched-chain amino acid transport system substrate-binding protein</fullName>
    </submittedName>
</protein>
<dbReference type="PANTHER" id="PTHR47151">
    <property type="entry name" value="LEU/ILE/VAL-BINDING ABC TRANSPORTER SUBUNIT"/>
    <property type="match status" value="1"/>
</dbReference>
<dbReference type="AlphaFoldDB" id="A0A1G8E3Q6"/>
<accession>A0A1G8E3Q6</accession>
<dbReference type="Proteomes" id="UP000198607">
    <property type="component" value="Unassembled WGS sequence"/>
</dbReference>
<reference evidence="7 8" key="1">
    <citation type="submission" date="2016-10" db="EMBL/GenBank/DDBJ databases">
        <authorList>
            <person name="de Groot N.N."/>
        </authorList>
    </citation>
    <scope>NUCLEOTIDE SEQUENCE [LARGE SCALE GENOMIC DNA]</scope>
    <source>
        <strain evidence="7 8">DSM 5885</strain>
    </source>
</reference>
<dbReference type="OrthoDB" id="5469508at2"/>
<proteinExistence type="inferred from homology"/>
<keyword evidence="4" id="KW-0029">Amino-acid transport</keyword>
<evidence type="ECO:0000313" key="8">
    <source>
        <dbReference type="Proteomes" id="UP000198607"/>
    </source>
</evidence>
<dbReference type="STRING" id="83767.SAMN05660652_02020"/>
<dbReference type="PRINTS" id="PR00337">
    <property type="entry name" value="LEUILEVALBP"/>
</dbReference>
<dbReference type="Pfam" id="PF13458">
    <property type="entry name" value="Peripla_BP_6"/>
    <property type="match status" value="1"/>
</dbReference>